<dbReference type="PROSITE" id="PS51197">
    <property type="entry name" value="HTH_RRF2_2"/>
    <property type="match status" value="1"/>
</dbReference>
<protein>
    <submittedName>
        <fullName evidence="1">Rrf2 family transcriptional regulator</fullName>
    </submittedName>
</protein>
<sequence>MRVLMYFARLAPSQSATTQELAALYNVPYNHLNKAVHHLSKAGWVAASRGRGGGLRFKLRVT</sequence>
<dbReference type="InterPro" id="IPR036388">
    <property type="entry name" value="WH-like_DNA-bd_sf"/>
</dbReference>
<comment type="caution">
    <text evidence="1">The sequence shown here is derived from an EMBL/GenBank/DDBJ whole genome shotgun (WGS) entry which is preliminary data.</text>
</comment>
<name>A0ABU4DPX2_9DEIO</name>
<dbReference type="Pfam" id="PF02082">
    <property type="entry name" value="Rrf2"/>
    <property type="match status" value="1"/>
</dbReference>
<gene>
    <name evidence="1" type="ORF">ORD21_05390</name>
</gene>
<dbReference type="EMBL" id="JAPMIV010000006">
    <property type="protein sequence ID" value="MDV6374032.1"/>
    <property type="molecule type" value="Genomic_DNA"/>
</dbReference>
<dbReference type="SUPFAM" id="SSF46785">
    <property type="entry name" value="Winged helix' DNA-binding domain"/>
    <property type="match status" value="1"/>
</dbReference>
<keyword evidence="2" id="KW-1185">Reference proteome</keyword>
<evidence type="ECO:0000313" key="2">
    <source>
        <dbReference type="Proteomes" id="UP001276150"/>
    </source>
</evidence>
<accession>A0ABU4DPX2</accession>
<evidence type="ECO:0000313" key="1">
    <source>
        <dbReference type="EMBL" id="MDV6374032.1"/>
    </source>
</evidence>
<dbReference type="InterPro" id="IPR000944">
    <property type="entry name" value="Tscrpt_reg_Rrf2"/>
</dbReference>
<dbReference type="RefSeq" id="WP_317639347.1">
    <property type="nucleotide sequence ID" value="NZ_JAPMIV010000006.1"/>
</dbReference>
<dbReference type="Proteomes" id="UP001276150">
    <property type="component" value="Unassembled WGS sequence"/>
</dbReference>
<proteinExistence type="predicted"/>
<dbReference type="Gene3D" id="1.10.10.10">
    <property type="entry name" value="Winged helix-like DNA-binding domain superfamily/Winged helix DNA-binding domain"/>
    <property type="match status" value="1"/>
</dbReference>
<reference evidence="1 2" key="1">
    <citation type="submission" date="2022-11" db="EMBL/GenBank/DDBJ databases">
        <title>Deinococcus ZS9-10, Low Temperature and Draught-tolerating, UV-resistant Bacteria from Continental Antarctica.</title>
        <authorList>
            <person name="Cheng L."/>
        </authorList>
    </citation>
    <scope>NUCLEOTIDE SEQUENCE [LARGE SCALE GENOMIC DNA]</scope>
    <source>
        <strain evidence="1 2">ZS9-10</strain>
    </source>
</reference>
<organism evidence="1 2">
    <name type="scientific">Deinococcus arenicola</name>
    <dbReference type="NCBI Taxonomy" id="2994950"/>
    <lineage>
        <taxon>Bacteria</taxon>
        <taxon>Thermotogati</taxon>
        <taxon>Deinococcota</taxon>
        <taxon>Deinococci</taxon>
        <taxon>Deinococcales</taxon>
        <taxon>Deinococcaceae</taxon>
        <taxon>Deinococcus</taxon>
    </lineage>
</organism>
<dbReference type="InterPro" id="IPR036390">
    <property type="entry name" value="WH_DNA-bd_sf"/>
</dbReference>